<keyword evidence="1" id="KW-0853">WD repeat</keyword>
<dbReference type="InterPro" id="IPR015943">
    <property type="entry name" value="WD40/YVTN_repeat-like_dom_sf"/>
</dbReference>
<proteinExistence type="predicted"/>
<dbReference type="PANTHER" id="PTHR19847:SF7">
    <property type="entry name" value="DDB1- AND CUL4-ASSOCIATED FACTOR 11"/>
    <property type="match status" value="1"/>
</dbReference>
<dbReference type="Pfam" id="PF00400">
    <property type="entry name" value="WD40"/>
    <property type="match status" value="5"/>
</dbReference>
<dbReference type="FunFam" id="2.130.10.10:FF:000492">
    <property type="entry name" value="LEC14B homolog isoform X2"/>
    <property type="match status" value="1"/>
</dbReference>
<dbReference type="SMART" id="SM00320">
    <property type="entry name" value="WD40"/>
    <property type="match status" value="7"/>
</dbReference>
<dbReference type="GeneID" id="106173955"/>
<sequence>MGSQNSSGRRRMSDRNAGQRSGAVGDGDSSSAAGGREEDPDLATILSYLIRSGQVRILPSTGFGADDDDDDEDDDDDYMISSQTAVVPEAEENPDTNTIDRSEFRQEVLLQSEGCLNYNGALSKPSIVNMVQRREIGLMNGSKSFTRADCCVAMSKYLPNHKDTVAQFHSKVFCGTYSQDGDIFLSACQDQNIRIFDTSWGKFTLMKSVRARDVGWSVVDTAFSPDGNYLIYSSWSDCIHLCNIHGEHEVHEALHLFPDAGHSFCAFSIVFSADNKEILAGSNDGGLYVYDRESNQRCLKITAHEDDVNSVAFADTSSHILFSGGDDGLVKVWDRRTLSEATPVPVGTLAGHSDGITFIDSKNDSRYLLSNSKDQSIKLWDMRKFSSDDAIRGTKRAVARQNWDYRWPPVPARVKKVKHVEGDSSLMTYRGHSVLHSLIRARFSPAYTTGQRYIYTGCASGGVVVYDVLTGKVVSRLDGHRGCVRDVSWHPYEHTIISTSWDGSLGKWTYNGMKNMPHDIDSDSDENASDDDDERCPRRSKRLASLTRRLDRRRLPVHGI</sequence>
<protein>
    <submittedName>
        <fullName evidence="4">DDB1- and CUL4-associated factor 11 isoform X1</fullName>
    </submittedName>
</protein>
<evidence type="ECO:0000313" key="3">
    <source>
        <dbReference type="Proteomes" id="UP000085678"/>
    </source>
</evidence>
<reference evidence="4" key="1">
    <citation type="submission" date="2025-08" db="UniProtKB">
        <authorList>
            <consortium name="RefSeq"/>
        </authorList>
    </citation>
    <scope>IDENTIFICATION</scope>
    <source>
        <tissue evidence="4">Gonads</tissue>
    </source>
</reference>
<feature type="repeat" description="WD" evidence="1">
    <location>
        <begin position="301"/>
        <end position="343"/>
    </location>
</feature>
<feature type="compositionally biased region" description="Low complexity" evidence="2">
    <location>
        <begin position="21"/>
        <end position="34"/>
    </location>
</feature>
<dbReference type="STRING" id="7574.A0A1S3JLG7"/>
<dbReference type="OrthoDB" id="63070at2759"/>
<feature type="compositionally biased region" description="Acidic residues" evidence="2">
    <location>
        <begin position="522"/>
        <end position="534"/>
    </location>
</feature>
<evidence type="ECO:0000256" key="2">
    <source>
        <dbReference type="SAM" id="MobiDB-lite"/>
    </source>
</evidence>
<accession>A0A1S3JLG7</accession>
<dbReference type="InterPro" id="IPR036322">
    <property type="entry name" value="WD40_repeat_dom_sf"/>
</dbReference>
<gene>
    <name evidence="4" type="primary">LOC106173955</name>
</gene>
<name>A0A1S3JLG7_LINAN</name>
<dbReference type="KEGG" id="lak:106173955"/>
<dbReference type="GO" id="GO:0080008">
    <property type="term" value="C:Cul4-RING E3 ubiquitin ligase complex"/>
    <property type="evidence" value="ECO:0007669"/>
    <property type="project" value="TreeGrafter"/>
</dbReference>
<evidence type="ECO:0000256" key="1">
    <source>
        <dbReference type="PROSITE-ProRule" id="PRU00221"/>
    </source>
</evidence>
<dbReference type="Proteomes" id="UP000085678">
    <property type="component" value="Unplaced"/>
</dbReference>
<dbReference type="InterPro" id="IPR001680">
    <property type="entry name" value="WD40_rpt"/>
</dbReference>
<dbReference type="FunCoup" id="A0A1S3JLG7">
    <property type="interactions" value="625"/>
</dbReference>
<dbReference type="Gene3D" id="2.130.10.10">
    <property type="entry name" value="YVTN repeat-like/Quinoprotein amine dehydrogenase"/>
    <property type="match status" value="2"/>
</dbReference>
<dbReference type="AlphaFoldDB" id="A0A1S3JLG7"/>
<feature type="region of interest" description="Disordered" evidence="2">
    <location>
        <begin position="519"/>
        <end position="540"/>
    </location>
</feature>
<evidence type="ECO:0000313" key="4">
    <source>
        <dbReference type="RefSeq" id="XP_013410754.1"/>
    </source>
</evidence>
<feature type="region of interest" description="Disordered" evidence="2">
    <location>
        <begin position="1"/>
        <end position="39"/>
    </location>
</feature>
<dbReference type="RefSeq" id="XP_013410754.1">
    <property type="nucleotide sequence ID" value="XM_013555300.1"/>
</dbReference>
<dbReference type="InterPro" id="IPR051859">
    <property type="entry name" value="DCAF"/>
</dbReference>
<keyword evidence="3" id="KW-1185">Reference proteome</keyword>
<dbReference type="GO" id="GO:0043161">
    <property type="term" value="P:proteasome-mediated ubiquitin-dependent protein catabolic process"/>
    <property type="evidence" value="ECO:0007669"/>
    <property type="project" value="TreeGrafter"/>
</dbReference>
<feature type="repeat" description="WD" evidence="1">
    <location>
        <begin position="477"/>
        <end position="508"/>
    </location>
</feature>
<dbReference type="PANTHER" id="PTHR19847">
    <property type="entry name" value="DDB1- AND CUL4-ASSOCIATED FACTOR 11"/>
    <property type="match status" value="1"/>
</dbReference>
<dbReference type="SUPFAM" id="SSF50978">
    <property type="entry name" value="WD40 repeat-like"/>
    <property type="match status" value="1"/>
</dbReference>
<organism evidence="3 4">
    <name type="scientific">Lingula anatina</name>
    <name type="common">Brachiopod</name>
    <name type="synonym">Lingula unguis</name>
    <dbReference type="NCBI Taxonomy" id="7574"/>
    <lineage>
        <taxon>Eukaryota</taxon>
        <taxon>Metazoa</taxon>
        <taxon>Spiralia</taxon>
        <taxon>Lophotrochozoa</taxon>
        <taxon>Brachiopoda</taxon>
        <taxon>Linguliformea</taxon>
        <taxon>Lingulata</taxon>
        <taxon>Lingulida</taxon>
        <taxon>Linguloidea</taxon>
        <taxon>Lingulidae</taxon>
        <taxon>Lingula</taxon>
    </lineage>
</organism>
<dbReference type="InParanoid" id="A0A1S3JLG7"/>
<feature type="repeat" description="WD" evidence="1">
    <location>
        <begin position="349"/>
        <end position="383"/>
    </location>
</feature>
<dbReference type="PROSITE" id="PS50082">
    <property type="entry name" value="WD_REPEATS_2"/>
    <property type="match status" value="3"/>
</dbReference>
<dbReference type="PROSITE" id="PS50294">
    <property type="entry name" value="WD_REPEATS_REGION"/>
    <property type="match status" value="3"/>
</dbReference>